<sequence>MSESTSVAAWSNALHSQYTANDWEIKVRILVSQLPRYGLRDGTLHAGFREYDRYQMRALSSLTGAAKDGGWESDTIEYHDKKVRNYKQNYQRHYVEYVPIQFSKSLTIEDIVHTIVTHEGRYNWRNGGQRTQKPQPDEFSHWKGEQYHHLISQHGANDQGRSQHNFGGWMVGNEPKTNTNTRMIIHAMEYKDKHLKYFILHAAPLAYFILYNVTVRQLELNRIFSPSGSPNVHWSLIGKNTGVVVESIVVPGAH</sequence>
<reference evidence="1" key="1">
    <citation type="submission" date="2020-11" db="EMBL/GenBank/DDBJ databases">
        <authorList>
            <person name="Tran Van P."/>
        </authorList>
    </citation>
    <scope>NUCLEOTIDE SEQUENCE</scope>
</reference>
<gene>
    <name evidence="1" type="ORF">TPSB3V08_LOCUS2068</name>
</gene>
<organism evidence="1">
    <name type="scientific">Timema poppense</name>
    <name type="common">Walking stick</name>
    <dbReference type="NCBI Taxonomy" id="170557"/>
    <lineage>
        <taxon>Eukaryota</taxon>
        <taxon>Metazoa</taxon>
        <taxon>Ecdysozoa</taxon>
        <taxon>Arthropoda</taxon>
        <taxon>Hexapoda</taxon>
        <taxon>Insecta</taxon>
        <taxon>Pterygota</taxon>
        <taxon>Neoptera</taxon>
        <taxon>Polyneoptera</taxon>
        <taxon>Phasmatodea</taxon>
        <taxon>Timematodea</taxon>
        <taxon>Timematoidea</taxon>
        <taxon>Timematidae</taxon>
        <taxon>Timema</taxon>
    </lineage>
</organism>
<accession>A0A7R9CP11</accession>
<evidence type="ECO:0000313" key="1">
    <source>
        <dbReference type="EMBL" id="CAD7399261.1"/>
    </source>
</evidence>
<protein>
    <submittedName>
        <fullName evidence="1">Uncharacterized protein</fullName>
    </submittedName>
</protein>
<dbReference type="AlphaFoldDB" id="A0A7R9CP11"/>
<name>A0A7R9CP11_TIMPO</name>
<dbReference type="EMBL" id="OD000774">
    <property type="protein sequence ID" value="CAD7399261.1"/>
    <property type="molecule type" value="Genomic_DNA"/>
</dbReference>
<proteinExistence type="predicted"/>